<accession>A0A0F0I2T3</accession>
<evidence type="ECO:0000256" key="7">
    <source>
        <dbReference type="ARBA" id="ARBA00035034"/>
    </source>
</evidence>
<sequence>MSCTTHPNGVPYLRPAGNAQGLANYPHARTVTAGHGASYIHISGTSSRRGDGSFVGAERAHDPNGNTSLKLDIRLQTGAVLKNIAAIIDGATEGRAGMQNVVEVTVFLTNMKDDYAGMNEEWNKVWPDRTRAPARTTVEVRALPREEILVEMKCIAWLAGQRDLNPLLASANAETSTGTDYRLQIPQQPRSDIVKMQDHPLRQHVPSANIRQAFAVAMSAMYAKEVPLYSDLLSLVQQSNQRVLESDPNLRQKLSTTDNLDRIHLERHGAIRVGRPDELNQVRRVLQVMNMLPTGYYDLAPANVPVHSTCFRAPELSELSKNAFRMFVSLLRPELIKSDEVRQRVTSILSRRRIFSERMFALLAIYESNGGLVEAEAEEFVHEATSSFQWHNSAAVSCVEYQDMLSESAILADIVAFKSPHINHLTPRVLDIDAVQSSMRDWNIPVKDYIEGPPKRKCPILLRQTSFKAIEEPISFPVEITESANTKQFVPGRHKARFGEIEQRGAALTVKGRQLYDSLLAIATRDSITAGDTTAFSRVFVSFPDSWMEMRELGLAWFRYYINPNKLHAQPEPKPFNLSQLIEDDIVRYEPIVYEDFLPISAAGIFRSNLNKNGDSATIYLNSWDLCSKCDFEKALGVEVADEMLLYQGIQEESIDQCKAWVENAWGGL</sequence>
<evidence type="ECO:0000313" key="9">
    <source>
        <dbReference type="EMBL" id="KJK62045.1"/>
    </source>
</evidence>
<dbReference type="OrthoDB" id="8300246at2759"/>
<dbReference type="InterPro" id="IPR047869">
    <property type="entry name" value="YdcJ_bac-like"/>
</dbReference>
<evidence type="ECO:0000256" key="5">
    <source>
        <dbReference type="ARBA" id="ARBA00035013"/>
    </source>
</evidence>
<dbReference type="InterPro" id="IPR009770">
    <property type="entry name" value="HGLS"/>
</dbReference>
<comment type="similarity">
    <text evidence="5">Belongs to the 2-oxoadipate dioxygenase/decarboxylase family.</text>
</comment>
<evidence type="ECO:0000313" key="10">
    <source>
        <dbReference type="Proteomes" id="UP000033540"/>
    </source>
</evidence>
<dbReference type="PANTHER" id="PTHR39479">
    <property type="match status" value="1"/>
</dbReference>
<proteinExistence type="inferred from homology"/>
<evidence type="ECO:0000256" key="4">
    <source>
        <dbReference type="ARBA" id="ARBA00023004"/>
    </source>
</evidence>
<keyword evidence="3" id="KW-0560">Oxidoreductase</keyword>
<dbReference type="Pfam" id="PF01042">
    <property type="entry name" value="Ribonuc_L-PSP"/>
    <property type="match status" value="1"/>
</dbReference>
<dbReference type="CDD" id="cd16348">
    <property type="entry name" value="VOC_YdcJ_like"/>
    <property type="match status" value="1"/>
</dbReference>
<reference evidence="9 10" key="1">
    <citation type="submission" date="2015-02" db="EMBL/GenBank/DDBJ databases">
        <title>Draft genome sequence of Aspergillus parasiticus SU-1.</title>
        <authorList>
            <person name="Yu J."/>
            <person name="Fedorova N."/>
            <person name="Yin Y."/>
            <person name="Losada L."/>
            <person name="Zafar N."/>
            <person name="Taujale R."/>
            <person name="Ehrlich K.C."/>
            <person name="Bhatnagar D."/>
            <person name="Cleveland T.E."/>
            <person name="Bennett J.W."/>
            <person name="Nierman W.C."/>
        </authorList>
    </citation>
    <scope>NUCLEOTIDE SEQUENCE [LARGE SCALE GENOMIC DNA]</scope>
    <source>
        <strain evidence="10">ATCC 56775 / NRRL 5862 / SRRC 143 / SU-1</strain>
    </source>
</reference>
<dbReference type="EC" id="1.13.11.93" evidence="6"/>
<dbReference type="Gene3D" id="3.10.180.80">
    <property type="entry name" value="Uncharacterised protein PF07063, DUF1338"/>
    <property type="match status" value="1"/>
</dbReference>
<evidence type="ECO:0000256" key="3">
    <source>
        <dbReference type="ARBA" id="ARBA00023002"/>
    </source>
</evidence>
<dbReference type="Pfam" id="PF07063">
    <property type="entry name" value="HGLS"/>
    <property type="match status" value="1"/>
</dbReference>
<dbReference type="EMBL" id="JZEE01000647">
    <property type="protein sequence ID" value="KJK62045.1"/>
    <property type="molecule type" value="Genomic_DNA"/>
</dbReference>
<dbReference type="SUPFAM" id="SSF55298">
    <property type="entry name" value="YjgF-like"/>
    <property type="match status" value="1"/>
</dbReference>
<comment type="cofactor">
    <cofactor evidence="1">
        <name>Fe(2+)</name>
        <dbReference type="ChEBI" id="CHEBI:29033"/>
    </cofactor>
</comment>
<organism evidence="9 10">
    <name type="scientific">Aspergillus parasiticus (strain ATCC 56775 / NRRL 5862 / SRRC 143 / SU-1)</name>
    <dbReference type="NCBI Taxonomy" id="1403190"/>
    <lineage>
        <taxon>Eukaryota</taxon>
        <taxon>Fungi</taxon>
        <taxon>Dikarya</taxon>
        <taxon>Ascomycota</taxon>
        <taxon>Pezizomycotina</taxon>
        <taxon>Eurotiomycetes</taxon>
        <taxon>Eurotiomycetidae</taxon>
        <taxon>Eurotiales</taxon>
        <taxon>Aspergillaceae</taxon>
        <taxon>Aspergillus</taxon>
        <taxon>Aspergillus subgen. Circumdati</taxon>
    </lineage>
</organism>
<dbReference type="SMART" id="SM01150">
    <property type="entry name" value="DUF1338"/>
    <property type="match status" value="1"/>
</dbReference>
<comment type="caution">
    <text evidence="9">The sequence shown here is derived from an EMBL/GenBank/DDBJ whole genome shotgun (WGS) entry which is preliminary data.</text>
</comment>
<keyword evidence="4" id="KW-0408">Iron</keyword>
<evidence type="ECO:0000256" key="1">
    <source>
        <dbReference type="ARBA" id="ARBA00001954"/>
    </source>
</evidence>
<dbReference type="CDD" id="cd00448">
    <property type="entry name" value="YjgF_YER057c_UK114_family"/>
    <property type="match status" value="1"/>
</dbReference>
<name>A0A0F0I2T3_ASPPU</name>
<dbReference type="STRING" id="1403190.A0A0F0I2T3"/>
<gene>
    <name evidence="9" type="ORF">P875_00086433</name>
</gene>
<dbReference type="Gene3D" id="3.30.1330.40">
    <property type="entry name" value="RutC-like"/>
    <property type="match status" value="1"/>
</dbReference>
<protein>
    <recommendedName>
        <fullName evidence="7">2-oxoadipate dioxygenase/decarboxylase</fullName>
        <ecNumber evidence="6">1.13.11.93</ecNumber>
    </recommendedName>
    <alternativeName>
        <fullName evidence="8">2-hydroxyglutarate synthase</fullName>
    </alternativeName>
</protein>
<evidence type="ECO:0000256" key="2">
    <source>
        <dbReference type="ARBA" id="ARBA00022964"/>
    </source>
</evidence>
<dbReference type="Proteomes" id="UP000033540">
    <property type="component" value="Unassembled WGS sequence"/>
</dbReference>
<dbReference type="InterPro" id="IPR006175">
    <property type="entry name" value="YjgF/YER057c/UK114"/>
</dbReference>
<dbReference type="GO" id="GO:0051213">
    <property type="term" value="F:dioxygenase activity"/>
    <property type="evidence" value="ECO:0007669"/>
    <property type="project" value="UniProtKB-KW"/>
</dbReference>
<dbReference type="PANTHER" id="PTHR39479:SF2">
    <property type="entry name" value="2-OXOADIPATE DIOXYGENASE_DECARBOXYLASE"/>
    <property type="match status" value="1"/>
</dbReference>
<dbReference type="AlphaFoldDB" id="A0A0F0I2T3"/>
<keyword evidence="2" id="KW-0223">Dioxygenase</keyword>
<evidence type="ECO:0000256" key="6">
    <source>
        <dbReference type="ARBA" id="ARBA00035023"/>
    </source>
</evidence>
<dbReference type="InterPro" id="IPR035959">
    <property type="entry name" value="RutC-like_sf"/>
</dbReference>
<evidence type="ECO:0000256" key="8">
    <source>
        <dbReference type="ARBA" id="ARBA00035045"/>
    </source>
</evidence>